<keyword evidence="3" id="KW-1185">Reference proteome</keyword>
<sequence length="290" mass="33114">MHPYPYRYANVGYMYDPLVYRYPLLPPMTWPEAAQVSDMSVGYEHLQRLTFVLVHGSWADASFWHPIAGQLRRTGHTVYTPDLPGHGSDPNKNVSHERIVDSLTEYITSRHLKDIVLAAHSFGGTVIQKVAERIPDRLKRLVFMNAFVLGDGQSLADQFPSQALALFEQLRQSSKDDTITLPFPLFRENFANLASLQLAEQLYRSTTPEPAAPAFTKLDLKKFYSLQTPKSYLYLTEDNVLPQTDQHSFHPLMSNRLGLHRLIKMPGDHMTTPNTDARRVAWKLYEAGRD</sequence>
<dbReference type="PANTHER" id="PTHR37017:SF11">
    <property type="entry name" value="ESTERASE_LIPASE_THIOESTERASE DOMAIN-CONTAINING PROTEIN"/>
    <property type="match status" value="1"/>
</dbReference>
<dbReference type="RefSeq" id="WP_307208302.1">
    <property type="nucleotide sequence ID" value="NZ_JAUSSU010000017.1"/>
</dbReference>
<reference evidence="2 3" key="1">
    <citation type="submission" date="2023-07" db="EMBL/GenBank/DDBJ databases">
        <title>Sorghum-associated microbial communities from plants grown in Nebraska, USA.</title>
        <authorList>
            <person name="Schachtman D."/>
        </authorList>
    </citation>
    <scope>NUCLEOTIDE SEQUENCE [LARGE SCALE GENOMIC DNA]</scope>
    <source>
        <strain evidence="2 3">CC482</strain>
    </source>
</reference>
<feature type="domain" description="AB hydrolase-1" evidence="1">
    <location>
        <begin position="51"/>
        <end position="272"/>
    </location>
</feature>
<accession>A0ABT9U9J2</accession>
<name>A0ABT9U9J2_PAEHA</name>
<dbReference type="Pfam" id="PF12697">
    <property type="entry name" value="Abhydrolase_6"/>
    <property type="match status" value="1"/>
</dbReference>
<protein>
    <submittedName>
        <fullName evidence="2">Pimeloyl-ACP methyl ester carboxylesterase</fullName>
    </submittedName>
</protein>
<dbReference type="InterPro" id="IPR000073">
    <property type="entry name" value="AB_hydrolase_1"/>
</dbReference>
<gene>
    <name evidence="2" type="ORF">J2T15_005729</name>
</gene>
<comment type="caution">
    <text evidence="2">The sequence shown here is derived from an EMBL/GenBank/DDBJ whole genome shotgun (WGS) entry which is preliminary data.</text>
</comment>
<proteinExistence type="predicted"/>
<dbReference type="PANTHER" id="PTHR37017">
    <property type="entry name" value="AB HYDROLASE-1 DOMAIN-CONTAINING PROTEIN-RELATED"/>
    <property type="match status" value="1"/>
</dbReference>
<evidence type="ECO:0000313" key="3">
    <source>
        <dbReference type="Proteomes" id="UP001229346"/>
    </source>
</evidence>
<dbReference type="SUPFAM" id="SSF53474">
    <property type="entry name" value="alpha/beta-Hydrolases"/>
    <property type="match status" value="1"/>
</dbReference>
<evidence type="ECO:0000259" key="1">
    <source>
        <dbReference type="Pfam" id="PF12697"/>
    </source>
</evidence>
<dbReference type="Gene3D" id="3.40.50.1820">
    <property type="entry name" value="alpha/beta hydrolase"/>
    <property type="match status" value="1"/>
</dbReference>
<dbReference type="InterPro" id="IPR052897">
    <property type="entry name" value="Sec-Metab_Biosynth_Hydrolase"/>
</dbReference>
<evidence type="ECO:0000313" key="2">
    <source>
        <dbReference type="EMBL" id="MDQ0116253.1"/>
    </source>
</evidence>
<dbReference type="InterPro" id="IPR029058">
    <property type="entry name" value="AB_hydrolase_fold"/>
</dbReference>
<dbReference type="PRINTS" id="PR00111">
    <property type="entry name" value="ABHYDROLASE"/>
</dbReference>
<organism evidence="2 3">
    <name type="scientific">Paenibacillus harenae</name>
    <dbReference type="NCBI Taxonomy" id="306543"/>
    <lineage>
        <taxon>Bacteria</taxon>
        <taxon>Bacillati</taxon>
        <taxon>Bacillota</taxon>
        <taxon>Bacilli</taxon>
        <taxon>Bacillales</taxon>
        <taxon>Paenibacillaceae</taxon>
        <taxon>Paenibacillus</taxon>
    </lineage>
</organism>
<dbReference type="EMBL" id="JAUSSU010000017">
    <property type="protein sequence ID" value="MDQ0116253.1"/>
    <property type="molecule type" value="Genomic_DNA"/>
</dbReference>
<dbReference type="Proteomes" id="UP001229346">
    <property type="component" value="Unassembled WGS sequence"/>
</dbReference>